<dbReference type="Gene3D" id="3.40.30.10">
    <property type="entry name" value="Glutaredoxin"/>
    <property type="match status" value="1"/>
</dbReference>
<accession>A0A4Y8MGR6</accession>
<sequence length="149" mass="16465">MGPHHHLQKPGCSGNARQKALLRMAGHTLDVCNLLSWPWTAARCRAFMAPRPISEWFKRAAPRIKSSEVVPETIDANVALTLLLAEPLLFRRSLMQCDERRMVGSNAALVYTWIGLGAHAPAPDMLLEDCAAMTDHSSHQRAIRCAPST</sequence>
<name>A0A4Y8MGR6_9BURK</name>
<dbReference type="AlphaFoldDB" id="A0A4Y8MGR6"/>
<gene>
    <name evidence="1" type="ORF">E2553_43555</name>
</gene>
<reference evidence="1 2" key="1">
    <citation type="submission" date="2019-03" db="EMBL/GenBank/DDBJ databases">
        <title>Complete Genome Sequence of Paraburkholderia dipogonis ICMP 19430T, a Nitrogen-fixing Symbiont of the South African Invasive Legume Dipogon lignosus in New Zealand.</title>
        <authorList>
            <person name="De Meyer S.E."/>
        </authorList>
    </citation>
    <scope>NUCLEOTIDE SEQUENCE [LARGE SCALE GENOMIC DNA]</scope>
    <source>
        <strain evidence="1 2">ICMP 19430</strain>
    </source>
</reference>
<protein>
    <recommendedName>
        <fullName evidence="3">Nitrogenase-associated protein</fullName>
    </recommendedName>
</protein>
<comment type="caution">
    <text evidence="1">The sequence shown here is derived from an EMBL/GenBank/DDBJ whole genome shotgun (WGS) entry which is preliminary data.</text>
</comment>
<evidence type="ECO:0008006" key="3">
    <source>
        <dbReference type="Google" id="ProtNLM"/>
    </source>
</evidence>
<dbReference type="Proteomes" id="UP000297385">
    <property type="component" value="Unassembled WGS sequence"/>
</dbReference>
<proteinExistence type="predicted"/>
<dbReference type="InterPro" id="IPR006503">
    <property type="entry name" value="Nase-assoc"/>
</dbReference>
<dbReference type="InterPro" id="IPR036249">
    <property type="entry name" value="Thioredoxin-like_sf"/>
</dbReference>
<dbReference type="SUPFAM" id="SSF52833">
    <property type="entry name" value="Thioredoxin-like"/>
    <property type="match status" value="1"/>
</dbReference>
<organism evidence="1 2">
    <name type="scientific">Paraburkholderia dipogonis</name>
    <dbReference type="NCBI Taxonomy" id="1211383"/>
    <lineage>
        <taxon>Bacteria</taxon>
        <taxon>Pseudomonadati</taxon>
        <taxon>Pseudomonadota</taxon>
        <taxon>Betaproteobacteria</taxon>
        <taxon>Burkholderiales</taxon>
        <taxon>Burkholderiaceae</taxon>
        <taxon>Paraburkholderia</taxon>
    </lineage>
</organism>
<dbReference type="NCBIfam" id="TIGR01616">
    <property type="entry name" value="nitro_assoc"/>
    <property type="match status" value="1"/>
</dbReference>
<evidence type="ECO:0000313" key="1">
    <source>
        <dbReference type="EMBL" id="TFE36593.1"/>
    </source>
</evidence>
<evidence type="ECO:0000313" key="2">
    <source>
        <dbReference type="Proteomes" id="UP000297385"/>
    </source>
</evidence>
<dbReference type="EMBL" id="SNVI01000008">
    <property type="protein sequence ID" value="TFE36593.1"/>
    <property type="molecule type" value="Genomic_DNA"/>
</dbReference>
<dbReference type="RefSeq" id="WP_116140829.1">
    <property type="nucleotide sequence ID" value="NZ_SNVI01000008.1"/>
</dbReference>